<evidence type="ECO:0008006" key="3">
    <source>
        <dbReference type="Google" id="ProtNLM"/>
    </source>
</evidence>
<proteinExistence type="predicted"/>
<dbReference type="InterPro" id="IPR036514">
    <property type="entry name" value="SGNH_hydro_sf"/>
</dbReference>
<dbReference type="AlphaFoldDB" id="A0A1Y5F8D5"/>
<dbReference type="SUPFAM" id="SSF52266">
    <property type="entry name" value="SGNH hydrolase"/>
    <property type="match status" value="1"/>
</dbReference>
<dbReference type="Gene3D" id="3.40.50.1110">
    <property type="entry name" value="SGNH hydrolase"/>
    <property type="match status" value="2"/>
</dbReference>
<organism evidence="1 2">
    <name type="scientific">Halobacteriovorax marinus</name>
    <dbReference type="NCBI Taxonomy" id="97084"/>
    <lineage>
        <taxon>Bacteria</taxon>
        <taxon>Pseudomonadati</taxon>
        <taxon>Bdellovibrionota</taxon>
        <taxon>Bacteriovoracia</taxon>
        <taxon>Bacteriovoracales</taxon>
        <taxon>Halobacteriovoraceae</taxon>
        <taxon>Halobacteriovorax</taxon>
    </lineage>
</organism>
<dbReference type="EMBL" id="MAAO01000008">
    <property type="protein sequence ID" value="OUR95451.1"/>
    <property type="molecule type" value="Genomic_DNA"/>
</dbReference>
<protein>
    <recommendedName>
        <fullName evidence="3">SGNH hydrolase-type esterase domain-containing protein</fullName>
    </recommendedName>
</protein>
<name>A0A1Y5F8D5_9BACT</name>
<gene>
    <name evidence="1" type="ORF">A9Q84_16595</name>
</gene>
<dbReference type="Proteomes" id="UP000196531">
    <property type="component" value="Unassembled WGS sequence"/>
</dbReference>
<evidence type="ECO:0000313" key="2">
    <source>
        <dbReference type="Proteomes" id="UP000196531"/>
    </source>
</evidence>
<accession>A0A1Y5F8D5</accession>
<dbReference type="GO" id="GO:0016788">
    <property type="term" value="F:hydrolase activity, acting on ester bonds"/>
    <property type="evidence" value="ECO:0007669"/>
    <property type="project" value="UniProtKB-ARBA"/>
</dbReference>
<comment type="caution">
    <text evidence="1">The sequence shown here is derived from an EMBL/GenBank/DDBJ whole genome shotgun (WGS) entry which is preliminary data.</text>
</comment>
<reference evidence="2" key="1">
    <citation type="journal article" date="2017" name="Proc. Natl. Acad. Sci. U.S.A.">
        <title>Simulation of Deepwater Horizon oil plume reveals substrate specialization within a complex community of hydrocarbon-degraders.</title>
        <authorList>
            <person name="Hu P."/>
            <person name="Dubinsky E.A."/>
            <person name="Probst A.J."/>
            <person name="Wang J."/>
            <person name="Sieber C.M.K."/>
            <person name="Tom L.M."/>
            <person name="Gardinali P."/>
            <person name="Banfield J.F."/>
            <person name="Atlas R.M."/>
            <person name="Andersen G.L."/>
        </authorList>
    </citation>
    <scope>NUCLEOTIDE SEQUENCE [LARGE SCALE GENOMIC DNA]</scope>
</reference>
<evidence type="ECO:0000313" key="1">
    <source>
        <dbReference type="EMBL" id="OUR95451.1"/>
    </source>
</evidence>
<sequence length="438" mass="50292">MRNSNILLKLSLFTTSLLVSLSFAELSLRALGFTVQTAREASFDISKHSRDEQVKLRKKITYNKWVVALGDSLTNGSNVPIQKSYPFQLYFKKENIISSEKVKFNILNHGICESNTYQSLVQLKEIVNKWNKRPDILIFLGGAADRFSPISNSQQERVDDVVSDIGRSTSSFFKNLRLFKIFRGIKIGVSELIFFKKIDDYTEEELIEVSSIFSDILEFYNKGDYVNGDKIISNNPSIVNTAHLGSILNAIAVKFFINQDREGVVNFTLDFLKRYPQLFSEHARYPLYRLVMAYDFQSKYSAEYIANSLTSMRKNNPSIGETHLFKKYLHIFKNKEQELVKINSNRLSNLRSLAKLCKESGIKLILQNYPANFTEANIALKQVAKEYNLPFVDNNSVFNGLYKKGKSKNDYLAEDEHPSALGYKIMADNVWKVLLRMD</sequence>